<dbReference type="EMBL" id="QGNA01000001">
    <property type="protein sequence ID" value="PWS39024.1"/>
    <property type="molecule type" value="Genomic_DNA"/>
</dbReference>
<gene>
    <name evidence="4" type="ORF">DFH01_07200</name>
</gene>
<reference evidence="5" key="1">
    <citation type="submission" date="2018-05" db="EMBL/GenBank/DDBJ databases">
        <authorList>
            <person name="Du Z."/>
            <person name="Wang X."/>
        </authorList>
    </citation>
    <scope>NUCLEOTIDE SEQUENCE [LARGE SCALE GENOMIC DNA]</scope>
    <source>
        <strain evidence="5">CQN31</strain>
    </source>
</reference>
<feature type="transmembrane region" description="Helical" evidence="2">
    <location>
        <begin position="76"/>
        <end position="100"/>
    </location>
</feature>
<keyword evidence="2" id="KW-1133">Transmembrane helix</keyword>
<dbReference type="InterPro" id="IPR005182">
    <property type="entry name" value="YdbS-like_PH"/>
</dbReference>
<organism evidence="4 5">
    <name type="scientific">Falsiroseomonas bella</name>
    <dbReference type="NCBI Taxonomy" id="2184016"/>
    <lineage>
        <taxon>Bacteria</taxon>
        <taxon>Pseudomonadati</taxon>
        <taxon>Pseudomonadota</taxon>
        <taxon>Alphaproteobacteria</taxon>
        <taxon>Acetobacterales</taxon>
        <taxon>Roseomonadaceae</taxon>
        <taxon>Falsiroseomonas</taxon>
    </lineage>
</organism>
<feature type="region of interest" description="Disordered" evidence="1">
    <location>
        <begin position="1"/>
        <end position="24"/>
    </location>
</feature>
<dbReference type="InterPro" id="IPR054839">
    <property type="entry name" value="puhB_PGC"/>
</dbReference>
<dbReference type="RefSeq" id="WP_109869645.1">
    <property type="nucleotide sequence ID" value="NZ_QGNA01000001.1"/>
</dbReference>
<dbReference type="OrthoDB" id="7345733at2"/>
<evidence type="ECO:0000259" key="3">
    <source>
        <dbReference type="Pfam" id="PF03703"/>
    </source>
</evidence>
<dbReference type="NCBIfam" id="NF040894">
    <property type="entry name" value="puhB_PGC"/>
    <property type="match status" value="1"/>
</dbReference>
<evidence type="ECO:0000256" key="1">
    <source>
        <dbReference type="SAM" id="MobiDB-lite"/>
    </source>
</evidence>
<sequence length="224" mass="23903">MSTSHRPTFSEHDSEPVPGLPGPLPDGEAILWQGRPSWRGIARRAMHLRALALYFAVLAIWRAALQSADGAGLAEAAQGMGFILLLGIVPIALLAGYAWLSAHSTIYTVTTRRIVVRTGVALPMTVNIPFAVIGSAGVAQHADGTGDILLQVMPPHRISWLALWPHTRSFRVMRPQPMLRAVPQPDSVAQILGRALASAAAMPVQPIAGRKANQAAERPAEAMA</sequence>
<accession>A0A317FIW0</accession>
<keyword evidence="5" id="KW-1185">Reference proteome</keyword>
<dbReference type="Proteomes" id="UP000245765">
    <property type="component" value="Unassembled WGS sequence"/>
</dbReference>
<dbReference type="AlphaFoldDB" id="A0A317FIW0"/>
<feature type="transmembrane region" description="Helical" evidence="2">
    <location>
        <begin position="46"/>
        <end position="64"/>
    </location>
</feature>
<dbReference type="Pfam" id="PF03703">
    <property type="entry name" value="bPH_2"/>
    <property type="match status" value="1"/>
</dbReference>
<comment type="caution">
    <text evidence="4">The sequence shown here is derived from an EMBL/GenBank/DDBJ whole genome shotgun (WGS) entry which is preliminary data.</text>
</comment>
<keyword evidence="2" id="KW-0472">Membrane</keyword>
<keyword evidence="2" id="KW-0812">Transmembrane</keyword>
<feature type="domain" description="YdbS-like PH" evidence="3">
    <location>
        <begin position="105"/>
        <end position="190"/>
    </location>
</feature>
<evidence type="ECO:0000313" key="4">
    <source>
        <dbReference type="EMBL" id="PWS39024.1"/>
    </source>
</evidence>
<proteinExistence type="predicted"/>
<name>A0A317FIW0_9PROT</name>
<evidence type="ECO:0000256" key="2">
    <source>
        <dbReference type="SAM" id="Phobius"/>
    </source>
</evidence>
<evidence type="ECO:0000313" key="5">
    <source>
        <dbReference type="Proteomes" id="UP000245765"/>
    </source>
</evidence>
<protein>
    <recommendedName>
        <fullName evidence="3">YdbS-like PH domain-containing protein</fullName>
    </recommendedName>
</protein>